<sequence>MAMHFIFSIVFLSILAKIGEKLVEKIGEYVVVKIGDYVVAPIRRRLGYVRYYNSNIEDLRNQVQNLRDTRVRVDKLVEAAKTKGKVILPNVRKWLTRVDKITEESRKFFEEETHTRLMLMYRRSKIAKEMTADVDELKREGTKFDRVSKDPLGSRLLQEKGKRIQKVPAVPYLVTKQNRKEKNFEDRKGLPEVLNFINLGLPFEKVRKIIFGENSDFFS</sequence>
<proteinExistence type="predicted"/>
<accession>A0AAP0WZJ0</accession>
<evidence type="ECO:0000256" key="3">
    <source>
        <dbReference type="SAM" id="SignalP"/>
    </source>
</evidence>
<evidence type="ECO:0000313" key="5">
    <source>
        <dbReference type="Proteomes" id="UP001415857"/>
    </source>
</evidence>
<reference evidence="4 5" key="1">
    <citation type="journal article" date="2024" name="Plant J.">
        <title>Genome sequences and population genomics reveal climatic adaptation and genomic divergence between two closely related sweetgum species.</title>
        <authorList>
            <person name="Xu W.Q."/>
            <person name="Ren C.Q."/>
            <person name="Zhang X.Y."/>
            <person name="Comes H.P."/>
            <person name="Liu X.H."/>
            <person name="Li Y.G."/>
            <person name="Kettle C.J."/>
            <person name="Jalonen R."/>
            <person name="Gaisberger H."/>
            <person name="Ma Y.Z."/>
            <person name="Qiu Y.X."/>
        </authorList>
    </citation>
    <scope>NUCLEOTIDE SEQUENCE [LARGE SCALE GENOMIC DNA]</scope>
    <source>
        <strain evidence="4">Hangzhou</strain>
    </source>
</reference>
<keyword evidence="5" id="KW-1185">Reference proteome</keyword>
<keyword evidence="2" id="KW-0175">Coiled coil</keyword>
<dbReference type="AlphaFoldDB" id="A0AAP0WZJ0"/>
<dbReference type="PANTHER" id="PTHR33463">
    <property type="entry name" value="NB-ARC DOMAIN-CONTAINING PROTEIN-RELATED"/>
    <property type="match status" value="1"/>
</dbReference>
<dbReference type="EMBL" id="JBBPBK010000005">
    <property type="protein sequence ID" value="KAK9285172.1"/>
    <property type="molecule type" value="Genomic_DNA"/>
</dbReference>
<comment type="caution">
    <text evidence="4">The sequence shown here is derived from an EMBL/GenBank/DDBJ whole genome shotgun (WGS) entry which is preliminary data.</text>
</comment>
<organism evidence="4 5">
    <name type="scientific">Liquidambar formosana</name>
    <name type="common">Formosan gum</name>
    <dbReference type="NCBI Taxonomy" id="63359"/>
    <lineage>
        <taxon>Eukaryota</taxon>
        <taxon>Viridiplantae</taxon>
        <taxon>Streptophyta</taxon>
        <taxon>Embryophyta</taxon>
        <taxon>Tracheophyta</taxon>
        <taxon>Spermatophyta</taxon>
        <taxon>Magnoliopsida</taxon>
        <taxon>eudicotyledons</taxon>
        <taxon>Gunneridae</taxon>
        <taxon>Pentapetalae</taxon>
        <taxon>Saxifragales</taxon>
        <taxon>Altingiaceae</taxon>
        <taxon>Liquidambar</taxon>
    </lineage>
</organism>
<protein>
    <submittedName>
        <fullName evidence="4">Uncharacterized protein</fullName>
    </submittedName>
</protein>
<dbReference type="PANTHER" id="PTHR33463:SF198">
    <property type="entry name" value="RPP4C3"/>
    <property type="match status" value="1"/>
</dbReference>
<keyword evidence="3" id="KW-0732">Signal</keyword>
<feature type="signal peptide" evidence="3">
    <location>
        <begin position="1"/>
        <end position="21"/>
    </location>
</feature>
<name>A0AAP0WZJ0_LIQFO</name>
<evidence type="ECO:0000256" key="1">
    <source>
        <dbReference type="ARBA" id="ARBA00022821"/>
    </source>
</evidence>
<evidence type="ECO:0000256" key="2">
    <source>
        <dbReference type="SAM" id="Coils"/>
    </source>
</evidence>
<evidence type="ECO:0000313" key="4">
    <source>
        <dbReference type="EMBL" id="KAK9285172.1"/>
    </source>
</evidence>
<gene>
    <name evidence="4" type="ORF">L1049_024358</name>
</gene>
<dbReference type="Proteomes" id="UP001415857">
    <property type="component" value="Unassembled WGS sequence"/>
</dbReference>
<feature type="coiled-coil region" evidence="2">
    <location>
        <begin position="49"/>
        <end position="76"/>
    </location>
</feature>
<feature type="chain" id="PRO_5042908014" evidence="3">
    <location>
        <begin position="22"/>
        <end position="219"/>
    </location>
</feature>
<keyword evidence="1" id="KW-0611">Plant defense</keyword>
<dbReference type="InterPro" id="IPR050905">
    <property type="entry name" value="Plant_NBS-LRR"/>
</dbReference>